<accession>A0A927R583</accession>
<dbReference type="AlphaFoldDB" id="A0A927R583"/>
<dbReference type="InterPro" id="IPR036397">
    <property type="entry name" value="RNaseH_sf"/>
</dbReference>
<evidence type="ECO:0000256" key="1">
    <source>
        <dbReference type="SAM" id="Coils"/>
    </source>
</evidence>
<evidence type="ECO:0000313" key="4">
    <source>
        <dbReference type="Proteomes" id="UP000658225"/>
    </source>
</evidence>
<dbReference type="Proteomes" id="UP000658225">
    <property type="component" value="Unassembled WGS sequence"/>
</dbReference>
<dbReference type="InterPro" id="IPR012337">
    <property type="entry name" value="RNaseH-like_sf"/>
</dbReference>
<sequence>MSYEQKLMQMKKLLKKTDAKVVVEPKKETTLPLPPSYEKEWLAAGLTKELNSHGIFYQRIVNYDMDYMHGNVSLSGLKSTLEDWRKSGENHPLAPDSSQRLLFFDTETTGLKGAGTLIFLMGFIEQTDSSFKLTQYILPGPDHEVAFLYASGLWERPSTLVTYNGKSFDIPQVETRWTMNREMLPPLLKHTQIDLLHGSRRIWKGEIAAFRLPLIEEKKLGFLREGDIPGHMAPIIYQDAVKNGRPELLMKVLLHNEWDILSLVALYIRSTDLLLKTDYPESAITQTNIGKWFADLKSYDRSKLILESSIAEFGLHHPVTHFHLAFILKREKNYIDSLSSFTIAATGLDGRERIIALEELAKLYEHKVKELEKALESTKEAKRHLREESRLTEHFRKRLSDNFLRREIRIRRKLFPGEAHEPTKKLV</sequence>
<gene>
    <name evidence="3" type="ORF">H4683_000723</name>
</gene>
<dbReference type="RefSeq" id="WP_192597477.1">
    <property type="nucleotide sequence ID" value="NZ_JADBEL010000003.1"/>
</dbReference>
<evidence type="ECO:0000259" key="2">
    <source>
        <dbReference type="Pfam" id="PF13482"/>
    </source>
</evidence>
<dbReference type="EMBL" id="JADBEL010000003">
    <property type="protein sequence ID" value="MBE1553649.1"/>
    <property type="molecule type" value="Genomic_DNA"/>
</dbReference>
<comment type="caution">
    <text evidence="3">The sequence shown here is derived from an EMBL/GenBank/DDBJ whole genome shotgun (WGS) entry which is preliminary data.</text>
</comment>
<name>A0A927R583_9BACL</name>
<keyword evidence="1" id="KW-0175">Coiled coil</keyword>
<feature type="domain" description="YprB ribonuclease H-like" evidence="2">
    <location>
        <begin position="102"/>
        <end position="268"/>
    </location>
</feature>
<organism evidence="3 4">
    <name type="scientific">Sporosarcina limicola</name>
    <dbReference type="NCBI Taxonomy" id="34101"/>
    <lineage>
        <taxon>Bacteria</taxon>
        <taxon>Bacillati</taxon>
        <taxon>Bacillota</taxon>
        <taxon>Bacilli</taxon>
        <taxon>Bacillales</taxon>
        <taxon>Caryophanaceae</taxon>
        <taxon>Sporosarcina</taxon>
    </lineage>
</organism>
<dbReference type="GO" id="GO:0003676">
    <property type="term" value="F:nucleic acid binding"/>
    <property type="evidence" value="ECO:0007669"/>
    <property type="project" value="InterPro"/>
</dbReference>
<proteinExistence type="predicted"/>
<dbReference type="PANTHER" id="PTHR38462">
    <property type="entry name" value="EXONUCLEASE-LIKE PROTEIN"/>
    <property type="match status" value="1"/>
</dbReference>
<dbReference type="Gene3D" id="3.30.420.10">
    <property type="entry name" value="Ribonuclease H-like superfamily/Ribonuclease H"/>
    <property type="match status" value="1"/>
</dbReference>
<dbReference type="Pfam" id="PF13482">
    <property type="entry name" value="RNase_H_2"/>
    <property type="match status" value="1"/>
</dbReference>
<keyword evidence="4" id="KW-1185">Reference proteome</keyword>
<dbReference type="SUPFAM" id="SSF53098">
    <property type="entry name" value="Ribonuclease H-like"/>
    <property type="match status" value="1"/>
</dbReference>
<protein>
    <submittedName>
        <fullName evidence="3">Uncharacterized protein YprB with RNaseH-like and TPR domain</fullName>
    </submittedName>
</protein>
<dbReference type="PANTHER" id="PTHR38462:SF1">
    <property type="entry name" value="YPRB RIBONUCLEASE H-LIKE DOMAIN-CONTAINING PROTEIN"/>
    <property type="match status" value="1"/>
</dbReference>
<evidence type="ECO:0000313" key="3">
    <source>
        <dbReference type="EMBL" id="MBE1553649.1"/>
    </source>
</evidence>
<reference evidence="3" key="1">
    <citation type="submission" date="2020-10" db="EMBL/GenBank/DDBJ databases">
        <title>Genomic Encyclopedia of Type Strains, Phase IV (KMG-IV): sequencing the most valuable type-strain genomes for metagenomic binning, comparative biology and taxonomic classification.</title>
        <authorList>
            <person name="Goeker M."/>
        </authorList>
    </citation>
    <scope>NUCLEOTIDE SEQUENCE</scope>
    <source>
        <strain evidence="3">DSM 13886</strain>
    </source>
</reference>
<feature type="coiled-coil region" evidence="1">
    <location>
        <begin position="354"/>
        <end position="388"/>
    </location>
</feature>
<dbReference type="InterPro" id="IPR038720">
    <property type="entry name" value="YprB_RNase_H-like_dom"/>
</dbReference>